<organism evidence="8 9">
    <name type="scientific">Methylobacterium phyllostachyos</name>
    <dbReference type="NCBI Taxonomy" id="582672"/>
    <lineage>
        <taxon>Bacteria</taxon>
        <taxon>Pseudomonadati</taxon>
        <taxon>Pseudomonadota</taxon>
        <taxon>Alphaproteobacteria</taxon>
        <taxon>Hyphomicrobiales</taxon>
        <taxon>Methylobacteriaceae</taxon>
        <taxon>Methylobacterium</taxon>
    </lineage>
</organism>
<dbReference type="FunFam" id="3.40.50.300:FF:000134">
    <property type="entry name" value="Iron-enterobactin ABC transporter ATP-binding protein"/>
    <property type="match status" value="1"/>
</dbReference>
<dbReference type="InterPro" id="IPR003439">
    <property type="entry name" value="ABC_transporter-like_ATP-bd"/>
</dbReference>
<dbReference type="GO" id="GO:0016887">
    <property type="term" value="F:ATP hydrolysis activity"/>
    <property type="evidence" value="ECO:0007669"/>
    <property type="project" value="InterPro"/>
</dbReference>
<evidence type="ECO:0000256" key="1">
    <source>
        <dbReference type="ARBA" id="ARBA00005417"/>
    </source>
</evidence>
<evidence type="ECO:0000259" key="7">
    <source>
        <dbReference type="PROSITE" id="PS50893"/>
    </source>
</evidence>
<dbReference type="PANTHER" id="PTHR42794">
    <property type="entry name" value="HEMIN IMPORT ATP-BINDING PROTEIN HMUV"/>
    <property type="match status" value="1"/>
</dbReference>
<dbReference type="SMART" id="SM00382">
    <property type="entry name" value="AAA"/>
    <property type="match status" value="1"/>
</dbReference>
<proteinExistence type="inferred from homology"/>
<keyword evidence="4 8" id="KW-0067">ATP-binding</keyword>
<evidence type="ECO:0000256" key="4">
    <source>
        <dbReference type="ARBA" id="ARBA00022840"/>
    </source>
</evidence>
<dbReference type="CDD" id="cd03214">
    <property type="entry name" value="ABC_Iron-Siderophores_B12_Hemin"/>
    <property type="match status" value="1"/>
</dbReference>
<evidence type="ECO:0000313" key="9">
    <source>
        <dbReference type="Proteomes" id="UP000198704"/>
    </source>
</evidence>
<feature type="domain" description="ABC transporter" evidence="7">
    <location>
        <begin position="3"/>
        <end position="238"/>
    </location>
</feature>
<comment type="function">
    <text evidence="6">Part of the ABC transporter complex HmuTUV involved in hemin import. Responsible for energy coupling to the transport system.</text>
</comment>
<dbReference type="Gene3D" id="3.40.50.300">
    <property type="entry name" value="P-loop containing nucleotide triphosphate hydrolases"/>
    <property type="match status" value="1"/>
</dbReference>
<name>A0A1G9R3C8_9HYPH</name>
<evidence type="ECO:0000313" key="8">
    <source>
        <dbReference type="EMBL" id="SDM17812.1"/>
    </source>
</evidence>
<dbReference type="SUPFAM" id="SSF52540">
    <property type="entry name" value="P-loop containing nucleoside triphosphate hydrolases"/>
    <property type="match status" value="1"/>
</dbReference>
<dbReference type="Proteomes" id="UP000198704">
    <property type="component" value="Unassembled WGS sequence"/>
</dbReference>
<dbReference type="GO" id="GO:0005524">
    <property type="term" value="F:ATP binding"/>
    <property type="evidence" value="ECO:0007669"/>
    <property type="project" value="UniProtKB-KW"/>
</dbReference>
<dbReference type="AlphaFoldDB" id="A0A1G9R3C8"/>
<keyword evidence="5" id="KW-1278">Translocase</keyword>
<dbReference type="PROSITE" id="PS00211">
    <property type="entry name" value="ABC_TRANSPORTER_1"/>
    <property type="match status" value="1"/>
</dbReference>
<dbReference type="InterPro" id="IPR017871">
    <property type="entry name" value="ABC_transporter-like_CS"/>
</dbReference>
<dbReference type="InterPro" id="IPR003593">
    <property type="entry name" value="AAA+_ATPase"/>
</dbReference>
<dbReference type="PANTHER" id="PTHR42794:SF1">
    <property type="entry name" value="HEMIN IMPORT ATP-BINDING PROTEIN HMUV"/>
    <property type="match status" value="1"/>
</dbReference>
<protein>
    <submittedName>
        <fullName evidence="8">Iron complex transport system ATP-binding protein</fullName>
    </submittedName>
</protein>
<accession>A0A1G9R3C8</accession>
<dbReference type="RefSeq" id="WP_091713060.1">
    <property type="nucleotide sequence ID" value="NZ_FNHS01000001.1"/>
</dbReference>
<dbReference type="EMBL" id="FNHS01000001">
    <property type="protein sequence ID" value="SDM17812.1"/>
    <property type="molecule type" value="Genomic_DNA"/>
</dbReference>
<reference evidence="9" key="1">
    <citation type="submission" date="2016-10" db="EMBL/GenBank/DDBJ databases">
        <authorList>
            <person name="Varghese N."/>
            <person name="Submissions S."/>
        </authorList>
    </citation>
    <scope>NUCLEOTIDE SEQUENCE [LARGE SCALE GENOMIC DNA]</scope>
    <source>
        <strain evidence="9">BL47</strain>
    </source>
</reference>
<sequence>MLLQVEALAYGYGDRIVGSGVSFDVAAGEVLCLLGPNGGGKTTLFKTMLGLLPARAGRIRLDGSDLGRLSRTEIARAMAAVSQAHAAYFPFTVREMVVMGRASRLGPFAAPGRADMAAAERALATLGIGHLAGAVYTEISGGERQLALIARALSGEPRFLIMDEPTASLDFGNQARVLGQIRRLARAGIAVLFSTHDPGHALLCADRVIALHDGRLAACGPAAETVTPALLRQIYGVDVVVAPVPGIAAPICAPVID</sequence>
<evidence type="ECO:0000256" key="2">
    <source>
        <dbReference type="ARBA" id="ARBA00022448"/>
    </source>
</evidence>
<dbReference type="OrthoDB" id="9805601at2"/>
<keyword evidence="3" id="KW-0547">Nucleotide-binding</keyword>
<dbReference type="STRING" id="582672.SAMN05216360_10179"/>
<keyword evidence="9" id="KW-1185">Reference proteome</keyword>
<evidence type="ECO:0000256" key="5">
    <source>
        <dbReference type="ARBA" id="ARBA00022967"/>
    </source>
</evidence>
<gene>
    <name evidence="8" type="ORF">SAMN05216360_10179</name>
</gene>
<keyword evidence="2" id="KW-0813">Transport</keyword>
<evidence type="ECO:0000256" key="6">
    <source>
        <dbReference type="ARBA" id="ARBA00037066"/>
    </source>
</evidence>
<dbReference type="InterPro" id="IPR027417">
    <property type="entry name" value="P-loop_NTPase"/>
</dbReference>
<comment type="similarity">
    <text evidence="1">Belongs to the ABC transporter superfamily.</text>
</comment>
<dbReference type="Pfam" id="PF00005">
    <property type="entry name" value="ABC_tran"/>
    <property type="match status" value="1"/>
</dbReference>
<evidence type="ECO:0000256" key="3">
    <source>
        <dbReference type="ARBA" id="ARBA00022741"/>
    </source>
</evidence>
<dbReference type="PROSITE" id="PS50893">
    <property type="entry name" value="ABC_TRANSPORTER_2"/>
    <property type="match status" value="1"/>
</dbReference>